<evidence type="ECO:0000256" key="1">
    <source>
        <dbReference type="SAM" id="MobiDB-lite"/>
    </source>
</evidence>
<name>A0A4U1JAF6_9BACT</name>
<feature type="region of interest" description="Disordered" evidence="1">
    <location>
        <begin position="1"/>
        <end position="130"/>
    </location>
</feature>
<keyword evidence="4" id="KW-1185">Reference proteome</keyword>
<feature type="transmembrane region" description="Helical" evidence="2">
    <location>
        <begin position="177"/>
        <end position="197"/>
    </location>
</feature>
<feature type="compositionally biased region" description="Basic and acidic residues" evidence="1">
    <location>
        <begin position="116"/>
        <end position="125"/>
    </location>
</feature>
<feature type="transmembrane region" description="Helical" evidence="2">
    <location>
        <begin position="233"/>
        <end position="251"/>
    </location>
</feature>
<gene>
    <name evidence="3" type="ORF">E8A74_20840</name>
</gene>
<feature type="transmembrane region" description="Helical" evidence="2">
    <location>
        <begin position="204"/>
        <end position="227"/>
    </location>
</feature>
<dbReference type="RefSeq" id="WP_136930799.1">
    <property type="nucleotide sequence ID" value="NZ_SSMQ01000021.1"/>
</dbReference>
<feature type="region of interest" description="Disordered" evidence="1">
    <location>
        <begin position="390"/>
        <end position="412"/>
    </location>
</feature>
<keyword evidence="2" id="KW-0812">Transmembrane</keyword>
<evidence type="ECO:0000313" key="3">
    <source>
        <dbReference type="EMBL" id="TKD05251.1"/>
    </source>
</evidence>
<keyword evidence="2" id="KW-0472">Membrane</keyword>
<evidence type="ECO:0000313" key="4">
    <source>
        <dbReference type="Proteomes" id="UP000309215"/>
    </source>
</evidence>
<feature type="transmembrane region" description="Helical" evidence="2">
    <location>
        <begin position="263"/>
        <end position="284"/>
    </location>
</feature>
<sequence>MDSPASSRPAPTGTASSEPPPSARRSDPAAALAAKAAAEAEPAEAPASAPRSKPRDLAVVAEGAAAAAEGVEASSDGVAVSGVAPKLVSPAETTPYPATSANTSSPPPSLGPSSSRSEERPRETPAKPLLASEALMEDLAPIEPSRQAARFWCAAVGLGFAGLGALPLVGVRPGGTGAALVSFLFGGVTLAAALTRVSYRHRGVAMLVLGMLVALVGFGGAGPAAGIAASAPLLGFTRLLAATTLPAALLFRARYRAYAGARWLLAGAFVCALPFVVLTVLRLAALLPELATAGSFVAIVVVAAALVGFMGSETTGAGTYVGLGVLCGLGTELAMADLSHPGAFATWQGPTSTILAAVAFVAATGLSAMGLFQVLASRLSGDARRIDIHAAVPEKPRRKQQPPTASDWSSSD</sequence>
<accession>A0A4U1JAF6</accession>
<feature type="compositionally biased region" description="Low complexity" evidence="1">
    <location>
        <begin position="58"/>
        <end position="73"/>
    </location>
</feature>
<reference evidence="3 4" key="1">
    <citation type="submission" date="2019-04" db="EMBL/GenBank/DDBJ databases">
        <authorList>
            <person name="Li Y."/>
            <person name="Wang J."/>
        </authorList>
    </citation>
    <scope>NUCLEOTIDE SEQUENCE [LARGE SCALE GENOMIC DNA]</scope>
    <source>
        <strain evidence="3 4">DSM 14668</strain>
    </source>
</reference>
<dbReference type="OrthoDB" id="5516172at2"/>
<feature type="compositionally biased region" description="Low complexity" evidence="1">
    <location>
        <begin position="93"/>
        <end position="104"/>
    </location>
</feature>
<feature type="transmembrane region" description="Helical" evidence="2">
    <location>
        <begin position="317"/>
        <end position="334"/>
    </location>
</feature>
<comment type="caution">
    <text evidence="3">The sequence shown here is derived from an EMBL/GenBank/DDBJ whole genome shotgun (WGS) entry which is preliminary data.</text>
</comment>
<keyword evidence="2" id="KW-1133">Transmembrane helix</keyword>
<evidence type="ECO:0000256" key="2">
    <source>
        <dbReference type="SAM" id="Phobius"/>
    </source>
</evidence>
<dbReference type="EMBL" id="SSMQ01000021">
    <property type="protein sequence ID" value="TKD05251.1"/>
    <property type="molecule type" value="Genomic_DNA"/>
</dbReference>
<feature type="transmembrane region" description="Helical" evidence="2">
    <location>
        <begin position="354"/>
        <end position="376"/>
    </location>
</feature>
<feature type="compositionally biased region" description="Polar residues" evidence="1">
    <location>
        <begin position="401"/>
        <end position="412"/>
    </location>
</feature>
<protein>
    <submittedName>
        <fullName evidence="3">Uncharacterized protein</fullName>
    </submittedName>
</protein>
<organism evidence="3 4">
    <name type="scientific">Polyangium fumosum</name>
    <dbReference type="NCBI Taxonomy" id="889272"/>
    <lineage>
        <taxon>Bacteria</taxon>
        <taxon>Pseudomonadati</taxon>
        <taxon>Myxococcota</taxon>
        <taxon>Polyangia</taxon>
        <taxon>Polyangiales</taxon>
        <taxon>Polyangiaceae</taxon>
        <taxon>Polyangium</taxon>
    </lineage>
</organism>
<dbReference type="Proteomes" id="UP000309215">
    <property type="component" value="Unassembled WGS sequence"/>
</dbReference>
<feature type="transmembrane region" description="Helical" evidence="2">
    <location>
        <begin position="290"/>
        <end position="310"/>
    </location>
</feature>
<feature type="transmembrane region" description="Helical" evidence="2">
    <location>
        <begin position="151"/>
        <end position="171"/>
    </location>
</feature>
<feature type="compositionally biased region" description="Low complexity" evidence="1">
    <location>
        <begin position="28"/>
        <end position="51"/>
    </location>
</feature>
<dbReference type="AlphaFoldDB" id="A0A4U1JAF6"/>
<proteinExistence type="predicted"/>